<keyword evidence="2" id="KW-0472">Membrane</keyword>
<proteinExistence type="predicted"/>
<dbReference type="KEGG" id="plyc:GXP70_24260"/>
<keyword evidence="2" id="KW-1133">Transmembrane helix</keyword>
<protein>
    <submittedName>
        <fullName evidence="3">Uncharacterized protein</fullName>
    </submittedName>
</protein>
<keyword evidence="2" id="KW-0812">Transmembrane</keyword>
<dbReference type="AlphaFoldDB" id="A0A6C0G1U5"/>
<evidence type="ECO:0000256" key="2">
    <source>
        <dbReference type="SAM" id="Phobius"/>
    </source>
</evidence>
<sequence length="750" mass="80625">MIGHWRKGWHADGGHVCRRARLSIWRREDGAVSLYLIVATAAMLLFTSLLIDYARIAAFNRQSELAAQSGIRSALSAYDEKLYEQYGLFGAGGTDRSELFAEAAENNWPDESGNGFRLLRIKREASHVDIQEVLGNQTVFTRQVLEEMKYKAPIDFTMEIASRFAPIGTAMKEASATIGVLEDVRKLYEERERHLERIAGLQSKSAASASKLDGALQNVSSIVSGYGAYASWRQADASRGEDEEPKHAGEIAAYASRASSDAASAKADAEAGMENHSSNTQEALAELQAAEACNASIASAVERMRASQDLSGFDQLADANIAGRESSSMTGNELSDYEATRSSVDELVLDEGWFNAYRAELNEQLTLFGQVDTAAASFQAAVLSALGSNGGGAALDGALSGLSTSVGNYSSRYLNPGTVIQDRQVELERRHAHDGERRAKEAAAKSKWDEVKSMLGGMTSAPGQDEWKQAFDDVRRLADDNLRFNQAAAETEAGENEAGENEEGGADNPGNEAASAMTSMGAMFGGMSDLLEGIRDPLYVNEYVVHRFGSFDLKRLQGVISGSGDNSSFSESLALENQEVEYILYGFGEPAANIAAAVGEIFAARLAIRTMEGFVECRALGHPLLVLAAAVLYGLEKAVADLVTLSETGKVQLSKYVPAELTYADYLRVFLIMHGSGGQARTARMIAVIEHDTGADLSLAATGLSGEMTSSVNLWFLPGLMRSFTAAGILNGKVKDGRYERTQTIGSSYG</sequence>
<dbReference type="Proteomes" id="UP000476064">
    <property type="component" value="Chromosome"/>
</dbReference>
<dbReference type="EMBL" id="CP048209">
    <property type="protein sequence ID" value="QHT62787.1"/>
    <property type="molecule type" value="Genomic_DNA"/>
</dbReference>
<accession>A0A6C0G1U5</accession>
<evidence type="ECO:0000256" key="1">
    <source>
        <dbReference type="SAM" id="MobiDB-lite"/>
    </source>
</evidence>
<reference evidence="3 4" key="1">
    <citation type="submission" date="2020-01" db="EMBL/GenBank/DDBJ databases">
        <title>Paenibacillus sp. nov., isolated from tomato rhizosphere.</title>
        <authorList>
            <person name="Weon H.-Y."/>
            <person name="Lee S.A."/>
        </authorList>
    </citation>
    <scope>NUCLEOTIDE SEQUENCE [LARGE SCALE GENOMIC DNA]</scope>
    <source>
        <strain evidence="3 4">12200R-189</strain>
    </source>
</reference>
<keyword evidence="4" id="KW-1185">Reference proteome</keyword>
<name>A0A6C0G1U5_9BACL</name>
<feature type="transmembrane region" description="Helical" evidence="2">
    <location>
        <begin position="31"/>
        <end position="51"/>
    </location>
</feature>
<gene>
    <name evidence="3" type="ORF">GXP70_24260</name>
</gene>
<feature type="compositionally biased region" description="Acidic residues" evidence="1">
    <location>
        <begin position="492"/>
        <end position="505"/>
    </location>
</feature>
<feature type="region of interest" description="Disordered" evidence="1">
    <location>
        <begin position="489"/>
        <end position="513"/>
    </location>
</feature>
<evidence type="ECO:0000313" key="3">
    <source>
        <dbReference type="EMBL" id="QHT62787.1"/>
    </source>
</evidence>
<dbReference type="RefSeq" id="WP_162359218.1">
    <property type="nucleotide sequence ID" value="NZ_CP048209.1"/>
</dbReference>
<evidence type="ECO:0000313" key="4">
    <source>
        <dbReference type="Proteomes" id="UP000476064"/>
    </source>
</evidence>
<organism evidence="3 4">
    <name type="scientific">Paenibacillus lycopersici</name>
    <dbReference type="NCBI Taxonomy" id="2704462"/>
    <lineage>
        <taxon>Bacteria</taxon>
        <taxon>Bacillati</taxon>
        <taxon>Bacillota</taxon>
        <taxon>Bacilli</taxon>
        <taxon>Bacillales</taxon>
        <taxon>Paenibacillaceae</taxon>
        <taxon>Paenibacillus</taxon>
    </lineage>
</organism>